<dbReference type="EMBL" id="BGZK01000475">
    <property type="protein sequence ID" value="GBP46028.1"/>
    <property type="molecule type" value="Genomic_DNA"/>
</dbReference>
<keyword evidence="3" id="KW-1185">Reference proteome</keyword>
<evidence type="ECO:0000313" key="2">
    <source>
        <dbReference type="EMBL" id="GBP46028.1"/>
    </source>
</evidence>
<evidence type="ECO:0000256" key="1">
    <source>
        <dbReference type="SAM" id="MobiDB-lite"/>
    </source>
</evidence>
<organism evidence="2 3">
    <name type="scientific">Eumeta variegata</name>
    <name type="common">Bagworm moth</name>
    <name type="synonym">Eumeta japonica</name>
    <dbReference type="NCBI Taxonomy" id="151549"/>
    <lineage>
        <taxon>Eukaryota</taxon>
        <taxon>Metazoa</taxon>
        <taxon>Ecdysozoa</taxon>
        <taxon>Arthropoda</taxon>
        <taxon>Hexapoda</taxon>
        <taxon>Insecta</taxon>
        <taxon>Pterygota</taxon>
        <taxon>Neoptera</taxon>
        <taxon>Endopterygota</taxon>
        <taxon>Lepidoptera</taxon>
        <taxon>Glossata</taxon>
        <taxon>Ditrysia</taxon>
        <taxon>Tineoidea</taxon>
        <taxon>Psychidae</taxon>
        <taxon>Oiketicinae</taxon>
        <taxon>Eumeta</taxon>
    </lineage>
</organism>
<reference evidence="2 3" key="1">
    <citation type="journal article" date="2019" name="Commun. Biol.">
        <title>The bagworm genome reveals a unique fibroin gene that provides high tensile strength.</title>
        <authorList>
            <person name="Kono N."/>
            <person name="Nakamura H."/>
            <person name="Ohtoshi R."/>
            <person name="Tomita M."/>
            <person name="Numata K."/>
            <person name="Arakawa K."/>
        </authorList>
    </citation>
    <scope>NUCLEOTIDE SEQUENCE [LARGE SCALE GENOMIC DNA]</scope>
</reference>
<dbReference type="AlphaFoldDB" id="A0A4C1W3X5"/>
<proteinExistence type="predicted"/>
<dbReference type="Proteomes" id="UP000299102">
    <property type="component" value="Unassembled WGS sequence"/>
</dbReference>
<gene>
    <name evidence="2" type="ORF">EVAR_24221_1</name>
</gene>
<evidence type="ECO:0000313" key="3">
    <source>
        <dbReference type="Proteomes" id="UP000299102"/>
    </source>
</evidence>
<protein>
    <submittedName>
        <fullName evidence="2">Uncharacterized protein</fullName>
    </submittedName>
</protein>
<comment type="caution">
    <text evidence="2">The sequence shown here is derived from an EMBL/GenBank/DDBJ whole genome shotgun (WGS) entry which is preliminary data.</text>
</comment>
<accession>A0A4C1W3X5</accession>
<sequence>MNQRVSRIGANSKVRKPSDNATRRRLHSSRRPRDRTMAVGERDLVHNSLVIKMAKHVSLYGRRRLNTGVKVGLHGARARGPLIIFCENI</sequence>
<feature type="region of interest" description="Disordered" evidence="1">
    <location>
        <begin position="1"/>
        <end position="35"/>
    </location>
</feature>
<name>A0A4C1W3X5_EUMVA</name>
<feature type="compositionally biased region" description="Basic residues" evidence="1">
    <location>
        <begin position="23"/>
        <end position="33"/>
    </location>
</feature>